<evidence type="ECO:0000259" key="12">
    <source>
        <dbReference type="Pfam" id="PF02355"/>
    </source>
</evidence>
<dbReference type="InterPro" id="IPR005791">
    <property type="entry name" value="SecD"/>
</dbReference>
<dbReference type="InterPro" id="IPR022813">
    <property type="entry name" value="SecD/SecF_arch_bac"/>
</dbReference>
<keyword evidence="5 9" id="KW-0653">Protein transport</keyword>
<evidence type="ECO:0000256" key="3">
    <source>
        <dbReference type="ARBA" id="ARBA00022475"/>
    </source>
</evidence>
<evidence type="ECO:0000256" key="8">
    <source>
        <dbReference type="ARBA" id="ARBA00023136"/>
    </source>
</evidence>
<dbReference type="HAMAP" id="MF_01464_B">
    <property type="entry name" value="SecF_B"/>
    <property type="match status" value="1"/>
</dbReference>
<feature type="domain" description="Protein export membrane protein SecD/SecF C-terminal" evidence="12">
    <location>
        <begin position="603"/>
        <end position="788"/>
    </location>
</feature>
<keyword evidence="2 9" id="KW-0813">Transport</keyword>
<evidence type="ECO:0000256" key="9">
    <source>
        <dbReference type="HAMAP-Rule" id="MF_01463"/>
    </source>
</evidence>
<dbReference type="InterPro" id="IPR022646">
    <property type="entry name" value="SecD/SecF_CS"/>
</dbReference>
<comment type="similarity">
    <text evidence="10">Belongs to the SecD/SecF family. SecF subfamily.</text>
</comment>
<organism evidence="14 15">
    <name type="scientific">Butyricicoccus faecihominis</name>
    <dbReference type="NCBI Taxonomy" id="1712515"/>
    <lineage>
        <taxon>Bacteria</taxon>
        <taxon>Bacillati</taxon>
        <taxon>Bacillota</taxon>
        <taxon>Clostridia</taxon>
        <taxon>Eubacteriales</taxon>
        <taxon>Butyricicoccaceae</taxon>
        <taxon>Butyricicoccus</taxon>
    </lineage>
</organism>
<proteinExistence type="inferred from homology"/>
<dbReference type="NCBIfam" id="TIGR00966">
    <property type="entry name" value="transloc_SecF"/>
    <property type="match status" value="1"/>
</dbReference>
<feature type="transmembrane region" description="Helical" evidence="9">
    <location>
        <begin position="506"/>
        <end position="527"/>
    </location>
</feature>
<comment type="caution">
    <text evidence="9">Lacks conserved residue(s) required for the propagation of feature annotation.</text>
</comment>
<dbReference type="PRINTS" id="PR01755">
    <property type="entry name" value="SECFTRNLCASE"/>
</dbReference>
<dbReference type="NCBIfam" id="TIGR01129">
    <property type="entry name" value="secD"/>
    <property type="match status" value="1"/>
</dbReference>
<dbReference type="InterPro" id="IPR054384">
    <property type="entry name" value="SecDF_P1_head"/>
</dbReference>
<evidence type="ECO:0000256" key="6">
    <source>
        <dbReference type="ARBA" id="ARBA00022989"/>
    </source>
</evidence>
<evidence type="ECO:0000256" key="11">
    <source>
        <dbReference type="SAM" id="MobiDB-lite"/>
    </source>
</evidence>
<name>A0ABQ1DXF3_9FIRM</name>
<dbReference type="InterPro" id="IPR055344">
    <property type="entry name" value="SecD_SecF_C_bact"/>
</dbReference>
<evidence type="ECO:0000256" key="2">
    <source>
        <dbReference type="ARBA" id="ARBA00022448"/>
    </source>
</evidence>
<feature type="domain" description="Protein export membrane protein SecD/SecF C-terminal" evidence="12">
    <location>
        <begin position="305"/>
        <end position="471"/>
    </location>
</feature>
<dbReference type="Pfam" id="PF02355">
    <property type="entry name" value="SecD_SecF_C"/>
    <property type="match status" value="2"/>
</dbReference>
<dbReference type="SUPFAM" id="SSF82866">
    <property type="entry name" value="Multidrug efflux transporter AcrB transmembrane domain"/>
    <property type="match status" value="2"/>
</dbReference>
<accession>A0ABQ1DXF3</accession>
<dbReference type="Pfam" id="PF07549">
    <property type="entry name" value="Sec_GG"/>
    <property type="match status" value="2"/>
</dbReference>
<dbReference type="Gene3D" id="1.20.1640.10">
    <property type="entry name" value="Multidrug efflux transporter AcrB transmembrane domain"/>
    <property type="match status" value="2"/>
</dbReference>
<feature type="domain" description="SecDF P1 head subdomain" evidence="13">
    <location>
        <begin position="193"/>
        <end position="302"/>
    </location>
</feature>
<keyword evidence="3 9" id="KW-1003">Cell membrane</keyword>
<comment type="similarity">
    <text evidence="9">Belongs to the SecD/SecF family. SecD subfamily.</text>
</comment>
<dbReference type="NCBIfam" id="TIGR00916">
    <property type="entry name" value="2A0604s01"/>
    <property type="match status" value="2"/>
</dbReference>
<keyword evidence="15" id="KW-1185">Reference proteome</keyword>
<gene>
    <name evidence="9" type="primary">secD</name>
    <name evidence="10" type="synonym">secF</name>
    <name evidence="14" type="ORF">BUFA31_05750</name>
</gene>
<evidence type="ECO:0000313" key="15">
    <source>
        <dbReference type="Proteomes" id="UP000620147"/>
    </source>
</evidence>
<dbReference type="EMBL" id="BLYJ01000005">
    <property type="protein sequence ID" value="GFO87411.1"/>
    <property type="molecule type" value="Genomic_DNA"/>
</dbReference>
<dbReference type="PANTHER" id="PTHR30081">
    <property type="entry name" value="PROTEIN-EXPORT MEMBRANE PROTEIN SEC"/>
    <property type="match status" value="1"/>
</dbReference>
<reference evidence="14 15" key="1">
    <citation type="submission" date="2020-06" db="EMBL/GenBank/DDBJ databases">
        <title>Characterization of fructooligosaccharide metabolism and fructooligosaccharide-degrading enzymes in human commensal butyrate producers.</title>
        <authorList>
            <person name="Tanno H."/>
            <person name="Fujii T."/>
            <person name="Hirano K."/>
            <person name="Maeno S."/>
            <person name="Tonozuka T."/>
            <person name="Sakamoto M."/>
            <person name="Ohkuma M."/>
            <person name="Tochio T."/>
            <person name="Endo A."/>
        </authorList>
    </citation>
    <scope>NUCLEOTIDE SEQUENCE [LARGE SCALE GENOMIC DNA]</scope>
    <source>
        <strain evidence="14 15">JCM 31056</strain>
    </source>
</reference>
<comment type="subunit">
    <text evidence="9">Forms a complex with SecF. Part of the essential Sec protein translocation apparatus which comprises SecA, SecYEG and auxiliary proteins SecDF. Other proteins may also be involved.</text>
</comment>
<feature type="transmembrane region" description="Helical" evidence="9">
    <location>
        <begin position="417"/>
        <end position="440"/>
    </location>
</feature>
<keyword evidence="7 9" id="KW-0811">Translocation</keyword>
<feature type="transmembrane region" description="Helical" evidence="9">
    <location>
        <begin position="657"/>
        <end position="680"/>
    </location>
</feature>
<evidence type="ECO:0000313" key="14">
    <source>
        <dbReference type="EMBL" id="GFO87411.1"/>
    </source>
</evidence>
<keyword evidence="8 9" id="KW-0472">Membrane</keyword>
<dbReference type="PANTHER" id="PTHR30081:SF1">
    <property type="entry name" value="PROTEIN TRANSLOCASE SUBUNIT SECD"/>
    <property type="match status" value="1"/>
</dbReference>
<comment type="caution">
    <text evidence="14">The sequence shown here is derived from an EMBL/GenBank/DDBJ whole genome shotgun (WGS) entry which is preliminary data.</text>
</comment>
<dbReference type="Proteomes" id="UP000620147">
    <property type="component" value="Unassembled WGS sequence"/>
</dbReference>
<feature type="transmembrane region" description="Helical" evidence="9">
    <location>
        <begin position="6"/>
        <end position="28"/>
    </location>
</feature>
<dbReference type="Pfam" id="PF22599">
    <property type="entry name" value="SecDF_P1_head"/>
    <property type="match status" value="1"/>
</dbReference>
<feature type="transmembrane region" description="Helical" evidence="9">
    <location>
        <begin position="331"/>
        <end position="361"/>
    </location>
</feature>
<comment type="subcellular location">
    <subcellularLocation>
        <location evidence="1 9">Cell membrane</location>
        <topology evidence="1 9">Multi-pass membrane protein</topology>
    </subcellularLocation>
</comment>
<keyword evidence="4 9" id="KW-0812">Transmembrane</keyword>
<feature type="transmembrane region" description="Helical" evidence="9">
    <location>
        <begin position="446"/>
        <end position="472"/>
    </location>
</feature>
<evidence type="ECO:0000256" key="4">
    <source>
        <dbReference type="ARBA" id="ARBA00022692"/>
    </source>
</evidence>
<evidence type="ECO:0000256" key="7">
    <source>
        <dbReference type="ARBA" id="ARBA00023010"/>
    </source>
</evidence>
<feature type="transmembrane region" description="Helical" evidence="9">
    <location>
        <begin position="632"/>
        <end position="650"/>
    </location>
</feature>
<protein>
    <recommendedName>
        <fullName evidence="9 10">Multifunctional fusion protein</fullName>
    </recommendedName>
    <domain>
        <recommendedName>
            <fullName evidence="9">Protein translocase subunit SecD</fullName>
        </recommendedName>
    </domain>
    <domain>
        <recommendedName>
            <fullName evidence="10">Protein-export membrane protein SecF</fullName>
        </recommendedName>
    </domain>
</protein>
<feature type="transmembrane region" description="Helical" evidence="9">
    <location>
        <begin position="736"/>
        <end position="754"/>
    </location>
</feature>
<feature type="region of interest" description="Disordered" evidence="11">
    <location>
        <begin position="41"/>
        <end position="88"/>
    </location>
</feature>
<dbReference type="InterPro" id="IPR005665">
    <property type="entry name" value="SecF_bac"/>
</dbReference>
<evidence type="ECO:0000256" key="5">
    <source>
        <dbReference type="ARBA" id="ARBA00022927"/>
    </source>
</evidence>
<dbReference type="Gene3D" id="3.30.70.3400">
    <property type="match status" value="1"/>
</dbReference>
<comment type="function">
    <text evidence="9">Part of the Sec protein translocase complex. Interacts with the SecYEG preprotein conducting channel. SecDF uses the proton motive force (PMF) to complete protein translocation after the ATP-dependent function of SecA.</text>
</comment>
<feature type="transmembrane region" description="Helical" evidence="9">
    <location>
        <begin position="686"/>
        <end position="705"/>
    </location>
</feature>
<keyword evidence="6 9" id="KW-1133">Transmembrane helix</keyword>
<dbReference type="RefSeq" id="WP_188885607.1">
    <property type="nucleotide sequence ID" value="NZ_BLYJ01000005.1"/>
</dbReference>
<evidence type="ECO:0000256" key="10">
    <source>
        <dbReference type="HAMAP-Rule" id="MF_01464"/>
    </source>
</evidence>
<sequence>MKKSVTSFIAVMLIIIFLGVTAVTGVYIPGGWTMPFRNTATSDTSATDTSDTSSTDNSADTADNTADSTDASADTSADSASTDSADTTDSGLKAIIPSVLDTDNGIRLGLDLVGGSRIVYEAEIPDGYDTSNLSDDMNSVQKVIRQRLTGKGFTEATVSLSGDNRVTVEIPQITNPEEAVQTLGTTAQLTFVDVDGKEWLTGSDVKKATYGYGRPTGNEVADTHYVEVQFTSEGKQKFAEATESIAARTDGTNVMAIVMDDQVISAPSVSSKIDSDSCVISGSFTRDSATELANLINAGQIPFSLKQVELRSVGPQLGADAMSSSLKAGMIGLILVMLFMIIMYRVPGVVSCFALCFYMVIEALLFSLIRVNLSLPGIAGIILSIGMAVDANVIIFERIKEEMAAGKTVKSAIDSGFKRAFTAILDSNITTLIACGVLFFLGTGTIVGFATTLGIGVIVSMFTALTITHFLLNRMVDFHIRNPKAYGLRERKEEKKHFPILKNFKIFGGISVVLVATGLVALILLPFGKNLFNLSIDFAGGTEMEFNMHTAVTQDIQTEVSGLFKDATGVDASSVTSSGDGNEDVLIRSTSIDSEQRAAVIDKMLEKYSLADTDILNNNDVSASVGSDLQRSAFLCSILAILLMLLYITFRFELTSGLAAICCLVHDLLVMLSVYVLLQIPLDSNFIAAALTILGYSINASIIVFDRVRENLRTARKEPFEVIGEKSIWQTMGRTINTTLTTLFTIGMVYILGVPSLKQFTLPLIVGILAGGWSSVMLSTGLWGFFRKKFRRRRKI</sequence>
<dbReference type="HAMAP" id="MF_01463_B">
    <property type="entry name" value="SecD_B"/>
    <property type="match status" value="1"/>
</dbReference>
<feature type="transmembrane region" description="Helical" evidence="9">
    <location>
        <begin position="760"/>
        <end position="786"/>
    </location>
</feature>
<dbReference type="InterPro" id="IPR048634">
    <property type="entry name" value="SecD_SecF_C"/>
</dbReference>
<evidence type="ECO:0000259" key="13">
    <source>
        <dbReference type="Pfam" id="PF22599"/>
    </source>
</evidence>
<dbReference type="InterPro" id="IPR022645">
    <property type="entry name" value="SecD/SecF_bac"/>
</dbReference>
<evidence type="ECO:0000256" key="1">
    <source>
        <dbReference type="ARBA" id="ARBA00004651"/>
    </source>
</evidence>
<dbReference type="Gene3D" id="3.30.1360.200">
    <property type="match status" value="1"/>
</dbReference>
<feature type="transmembrane region" description="Helical" evidence="9">
    <location>
        <begin position="373"/>
        <end position="396"/>
    </location>
</feature>
<comment type="subunit">
    <text evidence="10">Forms a complex with SecD. Part of the essential Sec protein translocation apparatus which comprises SecA, SecYEG and auxiliary proteins SecDF. Other proteins may also be involved.</text>
</comment>